<feature type="compositionally biased region" description="Polar residues" evidence="1">
    <location>
        <begin position="137"/>
        <end position="152"/>
    </location>
</feature>
<dbReference type="InterPro" id="IPR024079">
    <property type="entry name" value="MetalloPept_cat_dom_sf"/>
</dbReference>
<evidence type="ECO:0000313" key="2">
    <source>
        <dbReference type="EMBL" id="EME42652.1"/>
    </source>
</evidence>
<reference evidence="2 3" key="2">
    <citation type="journal article" date="2012" name="PLoS Pathog.">
        <title>Diverse lifestyles and strategies of plant pathogenesis encoded in the genomes of eighteen Dothideomycetes fungi.</title>
        <authorList>
            <person name="Ohm R.A."/>
            <person name="Feau N."/>
            <person name="Henrissat B."/>
            <person name="Schoch C.L."/>
            <person name="Horwitz B.A."/>
            <person name="Barry K.W."/>
            <person name="Condon B.J."/>
            <person name="Copeland A.C."/>
            <person name="Dhillon B."/>
            <person name="Glaser F."/>
            <person name="Hesse C.N."/>
            <person name="Kosti I."/>
            <person name="LaButti K."/>
            <person name="Lindquist E.A."/>
            <person name="Lucas S."/>
            <person name="Salamov A.A."/>
            <person name="Bradshaw R.E."/>
            <person name="Ciuffetti L."/>
            <person name="Hamelin R.C."/>
            <person name="Kema G.H.J."/>
            <person name="Lawrence C."/>
            <person name="Scott J.A."/>
            <person name="Spatafora J.W."/>
            <person name="Turgeon B.G."/>
            <person name="de Wit P.J.G.M."/>
            <person name="Zhong S."/>
            <person name="Goodwin S.B."/>
            <person name="Grigoriev I.V."/>
        </authorList>
    </citation>
    <scope>NUCLEOTIDE SEQUENCE [LARGE SCALE GENOMIC DNA]</scope>
    <source>
        <strain evidence="3">NZE10 / CBS 128990</strain>
    </source>
</reference>
<evidence type="ECO:0000256" key="1">
    <source>
        <dbReference type="SAM" id="MobiDB-lite"/>
    </source>
</evidence>
<evidence type="ECO:0000313" key="3">
    <source>
        <dbReference type="Proteomes" id="UP000016933"/>
    </source>
</evidence>
<dbReference type="STRING" id="675120.N1PJT0"/>
<accession>N1PJT0</accession>
<dbReference type="EMBL" id="KB446541">
    <property type="protein sequence ID" value="EME42652.1"/>
    <property type="molecule type" value="Genomic_DNA"/>
</dbReference>
<dbReference type="AlphaFoldDB" id="N1PJT0"/>
<name>N1PJT0_DOTSN</name>
<keyword evidence="3" id="KW-1185">Reference proteome</keyword>
<dbReference type="HOGENOM" id="CLU_1441029_0_0_1"/>
<proteinExistence type="predicted"/>
<feature type="region of interest" description="Disordered" evidence="1">
    <location>
        <begin position="137"/>
        <end position="161"/>
    </location>
</feature>
<gene>
    <name evidence="2" type="ORF">DOTSEDRAFT_64422</name>
</gene>
<reference evidence="3" key="1">
    <citation type="journal article" date="2012" name="PLoS Genet.">
        <title>The genomes of the fungal plant pathogens Cladosporium fulvum and Dothistroma septosporum reveal adaptation to different hosts and lifestyles but also signatures of common ancestry.</title>
        <authorList>
            <person name="de Wit P.J.G.M."/>
            <person name="van der Burgt A."/>
            <person name="Oekmen B."/>
            <person name="Stergiopoulos I."/>
            <person name="Abd-Elsalam K.A."/>
            <person name="Aerts A.L."/>
            <person name="Bahkali A.H."/>
            <person name="Beenen H.G."/>
            <person name="Chettri P."/>
            <person name="Cox M.P."/>
            <person name="Datema E."/>
            <person name="de Vries R.P."/>
            <person name="Dhillon B."/>
            <person name="Ganley A.R."/>
            <person name="Griffiths S.A."/>
            <person name="Guo Y."/>
            <person name="Hamelin R.C."/>
            <person name="Henrissat B."/>
            <person name="Kabir M.S."/>
            <person name="Jashni M.K."/>
            <person name="Kema G."/>
            <person name="Klaubauf S."/>
            <person name="Lapidus A."/>
            <person name="Levasseur A."/>
            <person name="Lindquist E."/>
            <person name="Mehrabi R."/>
            <person name="Ohm R.A."/>
            <person name="Owen T.J."/>
            <person name="Salamov A."/>
            <person name="Schwelm A."/>
            <person name="Schijlen E."/>
            <person name="Sun H."/>
            <person name="van den Burg H.A."/>
            <person name="van Ham R.C.H.J."/>
            <person name="Zhang S."/>
            <person name="Goodwin S.B."/>
            <person name="Grigoriev I.V."/>
            <person name="Collemare J."/>
            <person name="Bradshaw R.E."/>
        </authorList>
    </citation>
    <scope>NUCLEOTIDE SEQUENCE [LARGE SCALE GENOMIC DNA]</scope>
    <source>
        <strain evidence="3">NZE10 / CBS 128990</strain>
    </source>
</reference>
<sequence length="188" mass="20203">MLNEVAANASASTGKLLFSDAALRNVDTYVHVVIAFAKVNRYSQAQIKSRSISVTKDAYASHSIAFSLGFYADLNLYFLADLGGGLLGFCYFPEVSPSSTNLILGGCVNLVDSLPNGSDKMERWFGIYRVVQGSSFSGSGDQVSNTSMQKTATGRCPSRQDSSLNARDVCTRAGSFYDQRRAGEKGFG</sequence>
<dbReference type="eggNOG" id="ENOG502RYKG">
    <property type="taxonomic scope" value="Eukaryota"/>
</dbReference>
<organism evidence="2 3">
    <name type="scientific">Dothistroma septosporum (strain NZE10 / CBS 128990)</name>
    <name type="common">Red band needle blight fungus</name>
    <name type="synonym">Mycosphaerella pini</name>
    <dbReference type="NCBI Taxonomy" id="675120"/>
    <lineage>
        <taxon>Eukaryota</taxon>
        <taxon>Fungi</taxon>
        <taxon>Dikarya</taxon>
        <taxon>Ascomycota</taxon>
        <taxon>Pezizomycotina</taxon>
        <taxon>Dothideomycetes</taxon>
        <taxon>Dothideomycetidae</taxon>
        <taxon>Mycosphaerellales</taxon>
        <taxon>Mycosphaerellaceae</taxon>
        <taxon>Dothistroma</taxon>
    </lineage>
</organism>
<protein>
    <submittedName>
        <fullName evidence="2">Uncharacterized protein</fullName>
    </submittedName>
</protein>
<dbReference type="GO" id="GO:0008237">
    <property type="term" value="F:metallopeptidase activity"/>
    <property type="evidence" value="ECO:0007669"/>
    <property type="project" value="InterPro"/>
</dbReference>
<dbReference type="Gene3D" id="3.40.390.10">
    <property type="entry name" value="Collagenase (Catalytic Domain)"/>
    <property type="match status" value="1"/>
</dbReference>
<dbReference type="Proteomes" id="UP000016933">
    <property type="component" value="Unassembled WGS sequence"/>
</dbReference>
<dbReference type="OrthoDB" id="536211at2759"/>